<reference evidence="3 4" key="1">
    <citation type="journal article" date="2013" name="Genome Biol.">
        <title>Genomic analysis reveals key aspects of prokaryotic symbiosis in the phototrophic consortium "Chlorochromatium aggregatum".</title>
        <authorList>
            <person name="Liu Z."/>
            <person name="Muller J."/>
            <person name="Li T."/>
            <person name="Alvey R.M."/>
            <person name="Vogl K."/>
            <person name="Frigaard N.U."/>
            <person name="Rockwell N.C."/>
            <person name="Boyd E.S."/>
            <person name="Tomsho L.P."/>
            <person name="Schuster S.C."/>
            <person name="Henke P."/>
            <person name="Rohde M."/>
            <person name="Overmann J."/>
            <person name="Bryant D.A."/>
        </authorList>
    </citation>
    <scope>NUCLEOTIDE SEQUENCE [LARGE SCALE GENOMIC DNA]</scope>
    <source>
        <strain evidence="3">CR</strain>
    </source>
</reference>
<keyword evidence="4" id="KW-1185">Reference proteome</keyword>
<feature type="signal peptide" evidence="1">
    <location>
        <begin position="1"/>
        <end position="28"/>
    </location>
</feature>
<dbReference type="PANTHER" id="PTHR34700:SF4">
    <property type="entry name" value="PHAGE-LIKE ELEMENT PBSX PROTEIN XKDP"/>
    <property type="match status" value="1"/>
</dbReference>
<evidence type="ECO:0000256" key="1">
    <source>
        <dbReference type="SAM" id="SignalP"/>
    </source>
</evidence>
<dbReference type="SMART" id="SM00257">
    <property type="entry name" value="LysM"/>
    <property type="match status" value="1"/>
</dbReference>
<evidence type="ECO:0000313" key="4">
    <source>
        <dbReference type="Proteomes" id="UP000017184"/>
    </source>
</evidence>
<dbReference type="InterPro" id="IPR052196">
    <property type="entry name" value="Bact_Kbp"/>
</dbReference>
<dbReference type="STRING" id="946483.Cenrod_1775"/>
<gene>
    <name evidence="3" type="ORF">Cenrod_1775</name>
</gene>
<dbReference type="Gene3D" id="3.10.350.10">
    <property type="entry name" value="LysM domain"/>
    <property type="match status" value="1"/>
</dbReference>
<dbReference type="PANTHER" id="PTHR34700">
    <property type="entry name" value="POTASSIUM BINDING PROTEIN KBP"/>
    <property type="match status" value="1"/>
</dbReference>
<dbReference type="PATRIC" id="fig|946483.4.peg.1795"/>
<keyword evidence="1" id="KW-0732">Signal</keyword>
<dbReference type="KEGG" id="cbx:Cenrod_1775"/>
<name>U5NCI6_9BURK</name>
<accession>U5NCI6</accession>
<dbReference type="eggNOG" id="COG1652">
    <property type="taxonomic scope" value="Bacteria"/>
</dbReference>
<dbReference type="CDD" id="cd00118">
    <property type="entry name" value="LysM"/>
    <property type="match status" value="1"/>
</dbReference>
<dbReference type="InterPro" id="IPR036779">
    <property type="entry name" value="LysM_dom_sf"/>
</dbReference>
<sequence length="407" mass="44203">MHTLPRPSGAVALTLALLLAAFAQGSPASTYDTPTPRQRATAKQVAVTGVPLGELAANAPSSYTIQAGDTLWGIAGMFLRSVWRWPELWGMNLDDIQNPHLIYPGQVLYLDTRNGRAFLRTRPGGGVGGTPTVRLSPRTRIEPLSAGALPTLQSHLIEPFLAEPIIVGEGELAKAARIVATLEGRVLLTRGDRAYARGPFGAELLDDPTKKHQIYRIFRNTTALRDPITGEVLGHEAQYVGTARLMRSESTQTSVDAEGKEVVEILPATIDIIAAKEEMRVGDRLLPEPPREVQSYAPHAPAPDFEARVVSVYGSAVANAAQNQVVAISRGVRDGVESGHIFAILNDGERIIDKTDPERPQIKLPEERNGLMMVFRTFDRVSYALVLNITRGVKVGDRLISPMHGAR</sequence>
<protein>
    <submittedName>
        <fullName evidence="3">LysM-domain-containing protein</fullName>
    </submittedName>
</protein>
<dbReference type="RefSeq" id="WP_022774160.1">
    <property type="nucleotide sequence ID" value="NC_022576.1"/>
</dbReference>
<feature type="domain" description="LysM" evidence="2">
    <location>
        <begin position="61"/>
        <end position="110"/>
    </location>
</feature>
<feature type="chain" id="PRO_5004663032" evidence="1">
    <location>
        <begin position="29"/>
        <end position="407"/>
    </location>
</feature>
<dbReference type="SUPFAM" id="SSF54106">
    <property type="entry name" value="LysM domain"/>
    <property type="match status" value="1"/>
</dbReference>
<dbReference type="InterPro" id="IPR018392">
    <property type="entry name" value="LysM"/>
</dbReference>
<dbReference type="PROSITE" id="PS51782">
    <property type="entry name" value="LYSM"/>
    <property type="match status" value="1"/>
</dbReference>
<dbReference type="OrthoDB" id="9765158at2"/>
<evidence type="ECO:0000259" key="2">
    <source>
        <dbReference type="PROSITE" id="PS51782"/>
    </source>
</evidence>
<dbReference type="EMBL" id="CP004885">
    <property type="protein sequence ID" value="AGX87859.1"/>
    <property type="molecule type" value="Genomic_DNA"/>
</dbReference>
<dbReference type="Pfam" id="PF01476">
    <property type="entry name" value="LysM"/>
    <property type="match status" value="1"/>
</dbReference>
<dbReference type="HOGENOM" id="CLU_050533_0_0_4"/>
<organism evidence="3 4">
    <name type="scientific">Candidatus Symbiobacter mobilis CR</name>
    <dbReference type="NCBI Taxonomy" id="946483"/>
    <lineage>
        <taxon>Bacteria</taxon>
        <taxon>Pseudomonadati</taxon>
        <taxon>Pseudomonadota</taxon>
        <taxon>Betaproteobacteria</taxon>
        <taxon>Burkholderiales</taxon>
        <taxon>Comamonadaceae</taxon>
    </lineage>
</organism>
<proteinExistence type="predicted"/>
<evidence type="ECO:0000313" key="3">
    <source>
        <dbReference type="EMBL" id="AGX87859.1"/>
    </source>
</evidence>
<dbReference type="AlphaFoldDB" id="U5NCI6"/>
<dbReference type="Proteomes" id="UP000017184">
    <property type="component" value="Chromosome"/>
</dbReference>